<dbReference type="Proteomes" id="UP000541109">
    <property type="component" value="Unassembled WGS sequence"/>
</dbReference>
<reference evidence="1 2" key="1">
    <citation type="submission" date="2020-07" db="EMBL/GenBank/DDBJ databases">
        <title>Stappia sp., F7233, whole genome shotgun sequencing project.</title>
        <authorList>
            <person name="Jiang S."/>
            <person name="Liu Z.W."/>
            <person name="Du Z.J."/>
        </authorList>
    </citation>
    <scope>NUCLEOTIDE SEQUENCE [LARGE SCALE GENOMIC DNA]</scope>
    <source>
        <strain evidence="1 2">F7233</strain>
    </source>
</reference>
<accession>A0A839ABQ8</accession>
<gene>
    <name evidence="1" type="ORF">H2509_08330</name>
</gene>
<dbReference type="PANTHER" id="PTHR12526:SF600">
    <property type="entry name" value="GLYCOSYL TRANSFERASE GROUP 1"/>
    <property type="match status" value="1"/>
</dbReference>
<comment type="caution">
    <text evidence="1">The sequence shown here is derived from an EMBL/GenBank/DDBJ whole genome shotgun (WGS) entry which is preliminary data.</text>
</comment>
<dbReference type="PANTHER" id="PTHR12526">
    <property type="entry name" value="GLYCOSYLTRANSFERASE"/>
    <property type="match status" value="1"/>
</dbReference>
<dbReference type="Gene3D" id="3.40.50.2000">
    <property type="entry name" value="Glycogen Phosphorylase B"/>
    <property type="match status" value="1"/>
</dbReference>
<evidence type="ECO:0000313" key="1">
    <source>
        <dbReference type="EMBL" id="MBA5777130.1"/>
    </source>
</evidence>
<evidence type="ECO:0000313" key="2">
    <source>
        <dbReference type="Proteomes" id="UP000541109"/>
    </source>
</evidence>
<name>A0A839ABQ8_9HYPH</name>
<dbReference type="GO" id="GO:0016757">
    <property type="term" value="F:glycosyltransferase activity"/>
    <property type="evidence" value="ECO:0007669"/>
    <property type="project" value="TreeGrafter"/>
</dbReference>
<dbReference type="EMBL" id="JACFXV010000048">
    <property type="protein sequence ID" value="MBA5777130.1"/>
    <property type="molecule type" value="Genomic_DNA"/>
</dbReference>
<dbReference type="RefSeq" id="WP_182164230.1">
    <property type="nucleotide sequence ID" value="NZ_JACFXV010000048.1"/>
</dbReference>
<proteinExistence type="predicted"/>
<protein>
    <submittedName>
        <fullName evidence="1">Glycosyltransferase</fullName>
    </submittedName>
</protein>
<keyword evidence="2" id="KW-1185">Reference proteome</keyword>
<dbReference type="AlphaFoldDB" id="A0A839ABQ8"/>
<dbReference type="SUPFAM" id="SSF53756">
    <property type="entry name" value="UDP-Glycosyltransferase/glycogen phosphorylase"/>
    <property type="match status" value="1"/>
</dbReference>
<keyword evidence="1" id="KW-0808">Transferase</keyword>
<dbReference type="Pfam" id="PF13692">
    <property type="entry name" value="Glyco_trans_1_4"/>
    <property type="match status" value="1"/>
</dbReference>
<sequence length="364" mass="40042">MNGNAPKVLLLSGFHPSAEAVSSGPKIVARVIRDLEAKGREVVTVSFENELDRVHHAEGFRPAGAEGSRVFRLTTARRILAALRHPLLPFAASARPFVARRYVEALLNGDAFEAIEVEFIQAIEALPESAWKDARLVSHDVLTQLYARRLAHAHGLKRIAAWLEYQRVKRWERRVFRKVGRIVALNAKDKALIEEISGRSDVAVRYPEIRAYINPKERTAETVEPGTLLYWGHMGRAENADAVLYFVAEILPLIRRQRPDTRLIVAGIDPPEEIRRLQGPGIEVTGFVADPAPLFRRAEIGIVPLRLGAGIKIKTLELLASGLPVVATTVGAEGVEASPLLRVADRPADFAGAVLGLMAAKAEM</sequence>
<organism evidence="1 2">
    <name type="scientific">Stappia albiluteola</name>
    <dbReference type="NCBI Taxonomy" id="2758565"/>
    <lineage>
        <taxon>Bacteria</taxon>
        <taxon>Pseudomonadati</taxon>
        <taxon>Pseudomonadota</taxon>
        <taxon>Alphaproteobacteria</taxon>
        <taxon>Hyphomicrobiales</taxon>
        <taxon>Stappiaceae</taxon>
        <taxon>Stappia</taxon>
    </lineage>
</organism>